<comment type="caution">
    <text evidence="6">The sequence shown here is derived from an EMBL/GenBank/DDBJ whole genome shotgun (WGS) entry which is preliminary data.</text>
</comment>
<name>A0A1X2HY89_9FUNG</name>
<dbReference type="PROSITE" id="PS50003">
    <property type="entry name" value="PH_DOMAIN"/>
    <property type="match status" value="1"/>
</dbReference>
<feature type="compositionally biased region" description="Low complexity" evidence="3">
    <location>
        <begin position="376"/>
        <end position="404"/>
    </location>
</feature>
<feature type="coiled-coil region" evidence="2">
    <location>
        <begin position="43"/>
        <end position="99"/>
    </location>
</feature>
<dbReference type="SUPFAM" id="SSF50729">
    <property type="entry name" value="PH domain-like"/>
    <property type="match status" value="1"/>
</dbReference>
<evidence type="ECO:0000256" key="2">
    <source>
        <dbReference type="SAM" id="Coils"/>
    </source>
</evidence>
<feature type="region of interest" description="Disordered" evidence="3">
    <location>
        <begin position="464"/>
        <end position="547"/>
    </location>
</feature>
<keyword evidence="2" id="KW-0175">Coiled coil</keyword>
<sequence length="572" mass="64015">MMIKRLSNWLVFLKLATGWLVEIQKMMASSAFKRLKKDHPERYDQINKKRKECQAIISNFKKECRDKIHALKINPALQMEELLLRANETRKRMAHLSKLCDQADDPKRPHLPELDPWLANLQVLRYLKRETTEENRLRELMVPIQQDMKELETKLIDAFGGLVDFCVEQETTVTQYGSTLDQVLGHFLPQHTWQAFVAAQQKEWVDEDHIKKNYVQINYPNKQHTHVATVRKGILGRRSGVLKHYHDKYFVLTHYGYLHQFKLEDKIKPEASIYVTSTTIQPEVNDDDLLFDEHHMAEEMDTNNSNTGGHTFDIKLHKSKTYHFKTTTGSELVSWCRALTNVANGSSVEKLLALRKQKQLHASSRKTQLHNNQHGTSSSSITSSLTTTPTPLQQQQQQQQPFSLHAHHHTNNNNNNDDDDDDDAMSQFHSIHSNNNDDDQHPPLAAESDIMSLAIGHDDGTGSSSLLAKTIPSSPSSSSLCSSSSLDRPQAPTPTVVAPPVVANPPTSFEDESGIYFSSTSSPSSSSSTSAAAAGASAAATVVAPPPKRAVPTYQANLNLMVASTLTPSSSS</sequence>
<gene>
    <name evidence="6" type="ORF">BCR42DRAFT_428389</name>
</gene>
<evidence type="ECO:0000256" key="1">
    <source>
        <dbReference type="ARBA" id="ARBA00022553"/>
    </source>
</evidence>
<dbReference type="AlphaFoldDB" id="A0A1X2HY89"/>
<feature type="region of interest" description="Disordered" evidence="3">
    <location>
        <begin position="359"/>
        <end position="444"/>
    </location>
</feature>
<feature type="chain" id="PRO_5012710563" description="PH domain-containing protein" evidence="4">
    <location>
        <begin position="19"/>
        <end position="572"/>
    </location>
</feature>
<dbReference type="InterPro" id="IPR046868">
    <property type="entry name" value="BAR_4"/>
</dbReference>
<dbReference type="STRING" id="90262.A0A1X2HY89"/>
<dbReference type="InterPro" id="IPR011993">
    <property type="entry name" value="PH-like_dom_sf"/>
</dbReference>
<feature type="signal peptide" evidence="4">
    <location>
        <begin position="1"/>
        <end position="18"/>
    </location>
</feature>
<feature type="compositionally biased region" description="Low complexity" evidence="3">
    <location>
        <begin position="472"/>
        <end position="507"/>
    </location>
</feature>
<dbReference type="PANTHER" id="PTHR31941">
    <property type="entry name" value="CYTOSKELETAL SIGNALING PROTEIN SLM1"/>
    <property type="match status" value="1"/>
</dbReference>
<organism evidence="6 7">
    <name type="scientific">Absidia repens</name>
    <dbReference type="NCBI Taxonomy" id="90262"/>
    <lineage>
        <taxon>Eukaryota</taxon>
        <taxon>Fungi</taxon>
        <taxon>Fungi incertae sedis</taxon>
        <taxon>Mucoromycota</taxon>
        <taxon>Mucoromycotina</taxon>
        <taxon>Mucoromycetes</taxon>
        <taxon>Mucorales</taxon>
        <taxon>Cunninghamellaceae</taxon>
        <taxon>Absidia</taxon>
    </lineage>
</organism>
<protein>
    <recommendedName>
        <fullName evidence="5">PH domain-containing protein</fullName>
    </recommendedName>
</protein>
<dbReference type="EMBL" id="MCGE01000045">
    <property type="protein sequence ID" value="ORZ05209.1"/>
    <property type="molecule type" value="Genomic_DNA"/>
</dbReference>
<evidence type="ECO:0000256" key="4">
    <source>
        <dbReference type="SAM" id="SignalP"/>
    </source>
</evidence>
<keyword evidence="4" id="KW-0732">Signal</keyword>
<dbReference type="PANTHER" id="PTHR31941:SF1">
    <property type="entry name" value="CYTOSKELETAL SIGNALING PROTEIN SLM1"/>
    <property type="match status" value="1"/>
</dbReference>
<feature type="compositionally biased region" description="Low complexity" evidence="3">
    <location>
        <begin position="518"/>
        <end position="543"/>
    </location>
</feature>
<feature type="compositionally biased region" description="Basic residues" evidence="3">
    <location>
        <begin position="359"/>
        <end position="368"/>
    </location>
</feature>
<keyword evidence="7" id="KW-1185">Reference proteome</keyword>
<proteinExistence type="predicted"/>
<feature type="domain" description="PH" evidence="5">
    <location>
        <begin position="228"/>
        <end position="344"/>
    </location>
</feature>
<evidence type="ECO:0000313" key="7">
    <source>
        <dbReference type="Proteomes" id="UP000193560"/>
    </source>
</evidence>
<evidence type="ECO:0000259" key="5">
    <source>
        <dbReference type="PROSITE" id="PS50003"/>
    </source>
</evidence>
<evidence type="ECO:0000256" key="3">
    <source>
        <dbReference type="SAM" id="MobiDB-lite"/>
    </source>
</evidence>
<reference evidence="6 7" key="1">
    <citation type="submission" date="2016-07" db="EMBL/GenBank/DDBJ databases">
        <title>Pervasive Adenine N6-methylation of Active Genes in Fungi.</title>
        <authorList>
            <consortium name="DOE Joint Genome Institute"/>
            <person name="Mondo S.J."/>
            <person name="Dannebaum R.O."/>
            <person name="Kuo R.C."/>
            <person name="Labutti K."/>
            <person name="Haridas S."/>
            <person name="Kuo A."/>
            <person name="Salamov A."/>
            <person name="Ahrendt S.R."/>
            <person name="Lipzen A."/>
            <person name="Sullivan W."/>
            <person name="Andreopoulos W.B."/>
            <person name="Clum A."/>
            <person name="Lindquist E."/>
            <person name="Daum C."/>
            <person name="Ramamoorthy G.K."/>
            <person name="Gryganskyi A."/>
            <person name="Culley D."/>
            <person name="Magnuson J.K."/>
            <person name="James T.Y."/>
            <person name="O'Malley M.A."/>
            <person name="Stajich J.E."/>
            <person name="Spatafora J.W."/>
            <person name="Visel A."/>
            <person name="Grigoriev I.V."/>
        </authorList>
    </citation>
    <scope>NUCLEOTIDE SEQUENCE [LARGE SCALE GENOMIC DNA]</scope>
    <source>
        <strain evidence="6 7">NRRL 1336</strain>
    </source>
</reference>
<dbReference type="SMART" id="SM00233">
    <property type="entry name" value="PH"/>
    <property type="match status" value="1"/>
</dbReference>
<evidence type="ECO:0000313" key="6">
    <source>
        <dbReference type="EMBL" id="ORZ05209.1"/>
    </source>
</evidence>
<accession>A0A1X2HY89</accession>
<keyword evidence="1" id="KW-0597">Phosphoprotein</keyword>
<dbReference type="InterPro" id="IPR046869">
    <property type="entry name" value="SLM1/RGC1-like_PH"/>
</dbReference>
<dbReference type="OrthoDB" id="5598057at2759"/>
<dbReference type="Pfam" id="PF20400">
    <property type="entry name" value="BAR_4"/>
    <property type="match status" value="1"/>
</dbReference>
<dbReference type="Proteomes" id="UP000193560">
    <property type="component" value="Unassembled WGS sequence"/>
</dbReference>
<dbReference type="InterPro" id="IPR001849">
    <property type="entry name" value="PH_domain"/>
</dbReference>
<dbReference type="Gene3D" id="2.30.29.30">
    <property type="entry name" value="Pleckstrin-homology domain (PH domain)/Phosphotyrosine-binding domain (PTB)"/>
    <property type="match status" value="1"/>
</dbReference>
<dbReference type="Pfam" id="PF20399">
    <property type="entry name" value="PH_20"/>
    <property type="match status" value="1"/>
</dbReference>